<accession>A0A0N4Z7G3</accession>
<sequence length="361" mass="37999">MRTAHPHRPRHGAIGVAPAIAVQPIAARAITVRRIAVGTVAIAPGRVLGLADAQVQRAVFAQRHGDGGGEVAIAARADPGADFAVHLAGRGLFPGVGPLLDRTRIRLAFSDPAGNLFFSAQAVRRRRLQRHSRRGLAHGLGQRGRAGGRHGARARARSGRNHALGIAARQQEGGRHESGGPIAAPQRIGQGRAFSHEAQRDGVDAVAQTRGRRPVREDVALMAVAAGAACLDAHHAVAVVAHGANMGRIDRLGEAGPAGAAFELGSRPEQRQAAFATAEHPCPLFTQQGPAERRLGAVRQKHALLFRQQVGLQRHALAVGRGRQVIAGRGTHGGLRFSLGHGLKIGRAGRSFHRPALDRLI</sequence>
<protein>
    <submittedName>
        <fullName evidence="2">PE-PGRS family protein</fullName>
    </submittedName>
</protein>
<evidence type="ECO:0000313" key="2">
    <source>
        <dbReference type="WBParaSite" id="PTRK_0000311300.1"/>
    </source>
</evidence>
<name>A0A0N4Z7G3_PARTI</name>
<organism evidence="1 2">
    <name type="scientific">Parastrongyloides trichosuri</name>
    <name type="common">Possum-specific nematode worm</name>
    <dbReference type="NCBI Taxonomy" id="131310"/>
    <lineage>
        <taxon>Eukaryota</taxon>
        <taxon>Metazoa</taxon>
        <taxon>Ecdysozoa</taxon>
        <taxon>Nematoda</taxon>
        <taxon>Chromadorea</taxon>
        <taxon>Rhabditida</taxon>
        <taxon>Tylenchina</taxon>
        <taxon>Panagrolaimomorpha</taxon>
        <taxon>Strongyloidoidea</taxon>
        <taxon>Strongyloididae</taxon>
        <taxon>Parastrongyloides</taxon>
    </lineage>
</organism>
<dbReference type="Proteomes" id="UP000038045">
    <property type="component" value="Unplaced"/>
</dbReference>
<keyword evidence="1" id="KW-1185">Reference proteome</keyword>
<proteinExistence type="predicted"/>
<evidence type="ECO:0000313" key="1">
    <source>
        <dbReference type="Proteomes" id="UP000038045"/>
    </source>
</evidence>
<dbReference type="WBParaSite" id="PTRK_0000311300.1">
    <property type="protein sequence ID" value="PTRK_0000311300.1"/>
    <property type="gene ID" value="PTRK_0000311300"/>
</dbReference>
<dbReference type="AlphaFoldDB" id="A0A0N4Z7G3"/>
<reference evidence="2" key="1">
    <citation type="submission" date="2017-02" db="UniProtKB">
        <authorList>
            <consortium name="WormBaseParasite"/>
        </authorList>
    </citation>
    <scope>IDENTIFICATION</scope>
</reference>